<comment type="similarity">
    <text evidence="1">Belongs to the serpin family.</text>
</comment>
<evidence type="ECO:0000313" key="3">
    <source>
        <dbReference type="EMBL" id="KAF0037406.1"/>
    </source>
</evidence>
<dbReference type="Gene3D" id="2.30.39.10">
    <property type="entry name" value="Alpha-1-antitrypsin, domain 1"/>
    <property type="match status" value="1"/>
</dbReference>
<dbReference type="GO" id="GO:0005615">
    <property type="term" value="C:extracellular space"/>
    <property type="evidence" value="ECO:0007669"/>
    <property type="project" value="InterPro"/>
</dbReference>
<dbReference type="InterPro" id="IPR007110">
    <property type="entry name" value="Ig-like_dom"/>
</dbReference>
<evidence type="ECO:0000256" key="1">
    <source>
        <dbReference type="RuleBase" id="RU000411"/>
    </source>
</evidence>
<accession>A0A6A4SQF0</accession>
<dbReference type="SMART" id="SM00093">
    <property type="entry name" value="SERPIN"/>
    <property type="match status" value="1"/>
</dbReference>
<dbReference type="InterPro" id="IPR013783">
    <property type="entry name" value="Ig-like_fold"/>
</dbReference>
<dbReference type="InterPro" id="IPR023796">
    <property type="entry name" value="Serpin_dom"/>
</dbReference>
<dbReference type="PANTHER" id="PTHR11461">
    <property type="entry name" value="SERINE PROTEASE INHIBITOR, SERPIN"/>
    <property type="match status" value="1"/>
</dbReference>
<dbReference type="InterPro" id="IPR042185">
    <property type="entry name" value="Serpin_sf_2"/>
</dbReference>
<dbReference type="AlphaFoldDB" id="A0A6A4SQF0"/>
<dbReference type="PROSITE" id="PS50835">
    <property type="entry name" value="IG_LIKE"/>
    <property type="match status" value="1"/>
</dbReference>
<gene>
    <name evidence="3" type="ORF">F2P81_010280</name>
</gene>
<dbReference type="Proteomes" id="UP000438429">
    <property type="component" value="Unassembled WGS sequence"/>
</dbReference>
<protein>
    <recommendedName>
        <fullName evidence="2">Ig-like domain-containing protein</fullName>
    </recommendedName>
</protein>
<dbReference type="Gene3D" id="2.10.310.10">
    <property type="entry name" value="Serpins superfamily"/>
    <property type="match status" value="1"/>
</dbReference>
<feature type="domain" description="Ig-like" evidence="2">
    <location>
        <begin position="1"/>
        <end position="79"/>
    </location>
</feature>
<dbReference type="InterPro" id="IPR042178">
    <property type="entry name" value="Serpin_sf_1"/>
</dbReference>
<dbReference type="InterPro" id="IPR036186">
    <property type="entry name" value="Serpin_sf"/>
</dbReference>
<proteinExistence type="inferred from homology"/>
<dbReference type="SUPFAM" id="SSF56574">
    <property type="entry name" value="Serpins"/>
    <property type="match status" value="1"/>
</dbReference>
<dbReference type="EMBL" id="VEVO01000009">
    <property type="protein sequence ID" value="KAF0037406.1"/>
    <property type="molecule type" value="Genomic_DNA"/>
</dbReference>
<organism evidence="3 4">
    <name type="scientific">Scophthalmus maximus</name>
    <name type="common">Turbot</name>
    <name type="synonym">Psetta maxima</name>
    <dbReference type="NCBI Taxonomy" id="52904"/>
    <lineage>
        <taxon>Eukaryota</taxon>
        <taxon>Metazoa</taxon>
        <taxon>Chordata</taxon>
        <taxon>Craniata</taxon>
        <taxon>Vertebrata</taxon>
        <taxon>Euteleostomi</taxon>
        <taxon>Actinopterygii</taxon>
        <taxon>Neopterygii</taxon>
        <taxon>Teleostei</taxon>
        <taxon>Neoteleostei</taxon>
        <taxon>Acanthomorphata</taxon>
        <taxon>Carangaria</taxon>
        <taxon>Pleuronectiformes</taxon>
        <taxon>Pleuronectoidei</taxon>
        <taxon>Scophthalmidae</taxon>
        <taxon>Scophthalmus</taxon>
    </lineage>
</organism>
<dbReference type="InterPro" id="IPR000215">
    <property type="entry name" value="Serpin_fam"/>
</dbReference>
<name>A0A6A4SQF0_SCOMX</name>
<dbReference type="Gene3D" id="2.60.40.10">
    <property type="entry name" value="Immunoglobulins"/>
    <property type="match status" value="1"/>
</dbReference>
<dbReference type="Pfam" id="PF00079">
    <property type="entry name" value="Serpin"/>
    <property type="match status" value="1"/>
</dbReference>
<evidence type="ECO:0000313" key="4">
    <source>
        <dbReference type="Proteomes" id="UP000438429"/>
    </source>
</evidence>
<dbReference type="PANTHER" id="PTHR11461:SF159">
    <property type="entry name" value="PLASMA PROTEASE C1 INHIBITOR"/>
    <property type="match status" value="1"/>
</dbReference>
<comment type="caution">
    <text evidence="3">The sequence shown here is derived from an EMBL/GenBank/DDBJ whole genome shotgun (WGS) entry which is preliminary data.</text>
</comment>
<reference evidence="3 4" key="1">
    <citation type="submission" date="2019-06" db="EMBL/GenBank/DDBJ databases">
        <title>Draft genomes of female and male turbot (Scophthalmus maximus).</title>
        <authorList>
            <person name="Xu H."/>
            <person name="Xu X.-W."/>
            <person name="Shao C."/>
            <person name="Chen S."/>
        </authorList>
    </citation>
    <scope>NUCLEOTIDE SEQUENCE [LARGE SCALE GENOMIC DNA]</scope>
    <source>
        <strain evidence="3">Ysfricsl-2016a</strain>
        <tissue evidence="3">Blood</tissue>
    </source>
</reference>
<sequence>MANAVWFKETEAGTKTSLNTEDDSTDDSNRLKLLYPLDHVQTVVIRDTVMEDAGIYHCESTEGKKLSTIYIIVEEMNLSESFTNQSIRFYEAEPTRLLETSEENTGMVNSWVSHKTKNKITQLVDSIPPSTQLILLNAVAFSGQWKIKFDVKPRKGLFTKLNGDLVKVPLLYHQRYTAPMIYAVELKAQVARFALSGDSSLYILLPRSNKVTDLQQVEEKMTDTAVHRMIEQMKTTPPENIEVSLPQINLDVQPDMNMLIRKLGLSSLFEDANLCGLFSERKLALDGARHRAFLKLTEEGVEAGAVSTVIFSRSYPSFLAMRPFIMLLWSDQANVPLFIGRVTDP</sequence>
<dbReference type="GO" id="GO:0004867">
    <property type="term" value="F:serine-type endopeptidase inhibitor activity"/>
    <property type="evidence" value="ECO:0007669"/>
    <property type="project" value="InterPro"/>
</dbReference>
<dbReference type="Gene3D" id="3.30.497.10">
    <property type="entry name" value="Antithrombin, subunit I, domain 2"/>
    <property type="match status" value="1"/>
</dbReference>
<evidence type="ECO:0000259" key="2">
    <source>
        <dbReference type="PROSITE" id="PS50835"/>
    </source>
</evidence>